<feature type="transmembrane region" description="Helical" evidence="9">
    <location>
        <begin position="353"/>
        <end position="376"/>
    </location>
</feature>
<feature type="transmembrane region" description="Helical" evidence="9">
    <location>
        <begin position="556"/>
        <end position="576"/>
    </location>
</feature>
<evidence type="ECO:0000256" key="2">
    <source>
        <dbReference type="ARBA" id="ARBA00009904"/>
    </source>
</evidence>
<keyword evidence="11" id="KW-1185">Reference proteome</keyword>
<dbReference type="GO" id="GO:0033179">
    <property type="term" value="C:proton-transporting V-type ATPase, V0 domain"/>
    <property type="evidence" value="ECO:0007669"/>
    <property type="project" value="InterPro"/>
</dbReference>
<feature type="transmembrane region" description="Helical" evidence="9">
    <location>
        <begin position="388"/>
        <end position="409"/>
    </location>
</feature>
<protein>
    <submittedName>
        <fullName evidence="10">Uncharacterized protein</fullName>
    </submittedName>
</protein>
<dbReference type="GO" id="GO:0016471">
    <property type="term" value="C:vacuolar proton-transporting V-type ATPase complex"/>
    <property type="evidence" value="ECO:0007669"/>
    <property type="project" value="TreeGrafter"/>
</dbReference>
<reference evidence="10 11" key="1">
    <citation type="submission" date="2017-06" db="EMBL/GenBank/DDBJ databases">
        <title>Investigating the central metabolism of Clostridium thermosuccinogenes.</title>
        <authorList>
            <person name="Koendjbiharie J.G."/>
            <person name="van Kranenburg R."/>
        </authorList>
    </citation>
    <scope>NUCLEOTIDE SEQUENCE [LARGE SCALE GENOMIC DNA]</scope>
    <source>
        <strain evidence="10 11">DSM 5806</strain>
    </source>
</reference>
<evidence type="ECO:0000256" key="9">
    <source>
        <dbReference type="SAM" id="Phobius"/>
    </source>
</evidence>
<comment type="subcellular location">
    <subcellularLocation>
        <location evidence="1">Membrane</location>
        <topology evidence="1">Multi-pass membrane protein</topology>
    </subcellularLocation>
</comment>
<keyword evidence="3" id="KW-0813">Transport</keyword>
<accession>A0A2K2FE09</accession>
<evidence type="ECO:0000256" key="5">
    <source>
        <dbReference type="ARBA" id="ARBA00022989"/>
    </source>
</evidence>
<keyword evidence="5 9" id="KW-1133">Transmembrane helix</keyword>
<feature type="transmembrane region" description="Helical" evidence="9">
    <location>
        <begin position="583"/>
        <end position="606"/>
    </location>
</feature>
<gene>
    <name evidence="10" type="ORF">CDQ84_09950</name>
</gene>
<comment type="similarity">
    <text evidence="2">Belongs to the V-ATPase 116 kDa subunit family.</text>
</comment>
<feature type="coiled-coil region" evidence="8">
    <location>
        <begin position="89"/>
        <end position="116"/>
    </location>
</feature>
<evidence type="ECO:0000256" key="8">
    <source>
        <dbReference type="SAM" id="Coils"/>
    </source>
</evidence>
<dbReference type="AlphaFoldDB" id="A0A2K2FE09"/>
<feature type="transmembrane region" description="Helical" evidence="9">
    <location>
        <begin position="533"/>
        <end position="550"/>
    </location>
</feature>
<keyword evidence="7 9" id="KW-0472">Membrane</keyword>
<feature type="transmembrane region" description="Helical" evidence="9">
    <location>
        <begin position="471"/>
        <end position="489"/>
    </location>
</feature>
<evidence type="ECO:0000256" key="6">
    <source>
        <dbReference type="ARBA" id="ARBA00023065"/>
    </source>
</evidence>
<evidence type="ECO:0000256" key="1">
    <source>
        <dbReference type="ARBA" id="ARBA00004141"/>
    </source>
</evidence>
<evidence type="ECO:0000256" key="3">
    <source>
        <dbReference type="ARBA" id="ARBA00022448"/>
    </source>
</evidence>
<dbReference type="KEGG" id="cthd:CDO33_10630"/>
<dbReference type="PANTHER" id="PTHR11629:SF63">
    <property type="entry name" value="V-TYPE PROTON ATPASE SUBUNIT A"/>
    <property type="match status" value="1"/>
</dbReference>
<dbReference type="OrthoDB" id="9803814at2"/>
<dbReference type="InterPro" id="IPR002490">
    <property type="entry name" value="V-ATPase_116kDa_su"/>
</dbReference>
<dbReference type="PANTHER" id="PTHR11629">
    <property type="entry name" value="VACUOLAR PROTON ATPASES"/>
    <property type="match status" value="1"/>
</dbReference>
<comment type="caution">
    <text evidence="10">The sequence shown here is derived from an EMBL/GenBank/DDBJ whole genome shotgun (WGS) entry which is preliminary data.</text>
</comment>
<organism evidence="10 11">
    <name type="scientific">Clostridium thermosuccinogenes</name>
    <dbReference type="NCBI Taxonomy" id="84032"/>
    <lineage>
        <taxon>Bacteria</taxon>
        <taxon>Bacillati</taxon>
        <taxon>Bacillota</taxon>
        <taxon>Clostridia</taxon>
        <taxon>Eubacteriales</taxon>
        <taxon>Clostridiaceae</taxon>
        <taxon>Clostridium</taxon>
    </lineage>
</organism>
<evidence type="ECO:0000313" key="11">
    <source>
        <dbReference type="Proteomes" id="UP000236151"/>
    </source>
</evidence>
<feature type="coiled-coil region" evidence="8">
    <location>
        <begin position="222"/>
        <end position="249"/>
    </location>
</feature>
<feature type="transmembrane region" description="Helical" evidence="9">
    <location>
        <begin position="429"/>
        <end position="450"/>
    </location>
</feature>
<evidence type="ECO:0000256" key="4">
    <source>
        <dbReference type="ARBA" id="ARBA00022692"/>
    </source>
</evidence>
<evidence type="ECO:0000256" key="7">
    <source>
        <dbReference type="ARBA" id="ARBA00023136"/>
    </source>
</evidence>
<keyword evidence="8" id="KW-0175">Coiled coil</keyword>
<evidence type="ECO:0000313" key="10">
    <source>
        <dbReference type="EMBL" id="PNT98854.1"/>
    </source>
</evidence>
<dbReference type="GO" id="GO:0051117">
    <property type="term" value="F:ATPase binding"/>
    <property type="evidence" value="ECO:0007669"/>
    <property type="project" value="TreeGrafter"/>
</dbReference>
<dbReference type="GO" id="GO:0046961">
    <property type="term" value="F:proton-transporting ATPase activity, rotational mechanism"/>
    <property type="evidence" value="ECO:0007669"/>
    <property type="project" value="InterPro"/>
</dbReference>
<dbReference type="Pfam" id="PF01496">
    <property type="entry name" value="V_ATPase_I"/>
    <property type="match status" value="1"/>
</dbReference>
<feature type="transmembrane region" description="Helical" evidence="9">
    <location>
        <begin position="495"/>
        <end position="513"/>
    </location>
</feature>
<dbReference type="GO" id="GO:0007035">
    <property type="term" value="P:vacuolar acidification"/>
    <property type="evidence" value="ECO:0007669"/>
    <property type="project" value="TreeGrafter"/>
</dbReference>
<name>A0A2K2FE09_9CLOT</name>
<dbReference type="RefSeq" id="WP_103081589.1">
    <property type="nucleotide sequence ID" value="NZ_CP021850.1"/>
</dbReference>
<keyword evidence="6" id="KW-0406">Ion transport</keyword>
<dbReference type="Proteomes" id="UP000236151">
    <property type="component" value="Unassembled WGS sequence"/>
</dbReference>
<sequence>MSILKMKFVSIVGLNEYFDDFVLKYIVDSGMQLENALSYLETVKGLTPYDGNNPYYDLVTRSTALVNAMGLKKELKESTDSTRQIYDSADEIRSDIAKLEEEYRGHSEHLEKTKEMLNKCIHMEKQLELLANIDVDIKAFFNFEFIKFRFGKMPRKSYEQLQLMSNDLEAIAIPVSQEKDFIWLIYFTPRNFSEKVDGIFSSLYFERTRISDEVQGTPSQALRQVRDKITSLRSEMKDAEKAIRDFTSKHREKAINLYYSSMRLNRVSEVRKYAAHTMKSFYIIGWMPEKELNRLIPILDKDEKIIYIHKEPDTEKLSHPPTELKNNRIFRPFETLVRMYGLPSYNEVDPTPFVALTYFLMFGFMFGDVGQGLVILAGGIFMLFKLKIAFGGVILGAGISSTLFGFVYGSVFGFEDWLPPLWMNPMHDINTMLIAGIGMGMALIIVAMVLNIVNGIKAHDLARIFLDKNGIPGFVFYLGGIVSVVYFYLNNKLMVSAGITAAILLIPILLMFFKEPIENFIHKRKAIAQSKGVFFVQTFFELFDVVLSFLSNTISFIRLSAFALNHVGLFMAVFILAEMASGFGSVVAIIIGNILIIGLEGLIVGIQGLRLEYYELFSRFFTGNGKPYKPLKKQYFS</sequence>
<dbReference type="EMBL" id="NIOJ01000023">
    <property type="protein sequence ID" value="PNT98854.1"/>
    <property type="molecule type" value="Genomic_DNA"/>
</dbReference>
<proteinExistence type="inferred from homology"/>
<keyword evidence="4 9" id="KW-0812">Transmembrane</keyword>